<accession>A0A835H775</accession>
<protein>
    <submittedName>
        <fullName evidence="1">Uncharacterized protein</fullName>
    </submittedName>
</protein>
<dbReference type="InterPro" id="IPR046848">
    <property type="entry name" value="E_motif"/>
</dbReference>
<evidence type="ECO:0000313" key="2">
    <source>
        <dbReference type="Proteomes" id="UP000631114"/>
    </source>
</evidence>
<dbReference type="OrthoDB" id="185373at2759"/>
<gene>
    <name evidence="1" type="ORF">IFM89_019266</name>
</gene>
<keyword evidence="2" id="KW-1185">Reference proteome</keyword>
<organism evidence="1 2">
    <name type="scientific">Coptis chinensis</name>
    <dbReference type="NCBI Taxonomy" id="261450"/>
    <lineage>
        <taxon>Eukaryota</taxon>
        <taxon>Viridiplantae</taxon>
        <taxon>Streptophyta</taxon>
        <taxon>Embryophyta</taxon>
        <taxon>Tracheophyta</taxon>
        <taxon>Spermatophyta</taxon>
        <taxon>Magnoliopsida</taxon>
        <taxon>Ranunculales</taxon>
        <taxon>Ranunculaceae</taxon>
        <taxon>Coptidoideae</taxon>
        <taxon>Coptis</taxon>
    </lineage>
</organism>
<reference evidence="1 2" key="1">
    <citation type="submission" date="2020-10" db="EMBL/GenBank/DDBJ databases">
        <title>The Coptis chinensis genome and diversification of protoberbering-type alkaloids.</title>
        <authorList>
            <person name="Wang B."/>
            <person name="Shu S."/>
            <person name="Song C."/>
            <person name="Liu Y."/>
        </authorList>
    </citation>
    <scope>NUCLEOTIDE SEQUENCE [LARGE SCALE GENOMIC DNA]</scope>
    <source>
        <strain evidence="1">HL-2020</strain>
        <tissue evidence="1">Leaf</tissue>
    </source>
</reference>
<dbReference type="Proteomes" id="UP000631114">
    <property type="component" value="Unassembled WGS sequence"/>
</dbReference>
<dbReference type="InterPro" id="IPR046849">
    <property type="entry name" value="E2_motif"/>
</dbReference>
<sequence length="128" mass="15076">MGSNRRASRWSDVGKMRVVMRDRGVKKVPGYSWIEVQNKVHTFWVGDSVHPEKDKIYALLEDLVRRLKKEGYVSKTKMVLHDVEEEVKEHMLKYHSEKKKSDGIWIIECTSMETNPSYQEPKGLRRLS</sequence>
<evidence type="ECO:0000313" key="1">
    <source>
        <dbReference type="EMBL" id="KAF9592962.1"/>
    </source>
</evidence>
<proteinExistence type="predicted"/>
<dbReference type="EMBL" id="JADFTS010000008">
    <property type="protein sequence ID" value="KAF9592962.1"/>
    <property type="molecule type" value="Genomic_DNA"/>
</dbReference>
<dbReference type="Pfam" id="PF20431">
    <property type="entry name" value="E_motif"/>
    <property type="match status" value="1"/>
</dbReference>
<dbReference type="Pfam" id="PF20430">
    <property type="entry name" value="Eplus_motif"/>
    <property type="match status" value="1"/>
</dbReference>
<dbReference type="AlphaFoldDB" id="A0A835H775"/>
<comment type="caution">
    <text evidence="1">The sequence shown here is derived from an EMBL/GenBank/DDBJ whole genome shotgun (WGS) entry which is preliminary data.</text>
</comment>
<name>A0A835H775_9MAGN</name>